<evidence type="ECO:0000313" key="9">
    <source>
        <dbReference type="Proteomes" id="UP000053599"/>
    </source>
</evidence>
<feature type="coiled-coil region" evidence="6">
    <location>
        <begin position="130"/>
        <end position="157"/>
    </location>
</feature>
<dbReference type="PIRSF" id="PIRSF023803">
    <property type="entry name" value="Ribonuclease_P_prd"/>
    <property type="match status" value="1"/>
</dbReference>
<dbReference type="STRING" id="1016849.A0A0D1WFV2"/>
<gene>
    <name evidence="8" type="ORF">PV11_03182</name>
</gene>
<dbReference type="InterPro" id="IPR016819">
    <property type="entry name" value="RNase_P/MRP_POP5"/>
</dbReference>
<evidence type="ECO:0000256" key="5">
    <source>
        <dbReference type="PIRNR" id="PIRNR023803"/>
    </source>
</evidence>
<dbReference type="GO" id="GO:0004526">
    <property type="term" value="F:ribonuclease P activity"/>
    <property type="evidence" value="ECO:0007669"/>
    <property type="project" value="UniProtKB-EC"/>
</dbReference>
<comment type="catalytic activity">
    <reaction evidence="5">
        <text>Endonucleolytic cleavage of RNA, removing 5'-extranucleotides from tRNA precursor.</text>
        <dbReference type="EC" id="3.1.26.5"/>
    </reaction>
</comment>
<evidence type="ECO:0000256" key="1">
    <source>
        <dbReference type="ARBA" id="ARBA00004123"/>
    </source>
</evidence>
<comment type="similarity">
    <text evidence="2 5">Belongs to the eukaryotic/archaeal RNase P protein component 2 family.</text>
</comment>
<dbReference type="InterPro" id="IPR002759">
    <property type="entry name" value="Pop5/Rpp14/Rnp2-like"/>
</dbReference>
<dbReference type="PANTHER" id="PTHR15441:SF2">
    <property type="entry name" value="RIBONUCLEASE P_MRP PROTEIN SUBUNIT POP5"/>
    <property type="match status" value="1"/>
</dbReference>
<dbReference type="GO" id="GO:0001682">
    <property type="term" value="P:tRNA 5'-leader removal"/>
    <property type="evidence" value="ECO:0007669"/>
    <property type="project" value="InterPro"/>
</dbReference>
<feature type="region of interest" description="Disordered" evidence="7">
    <location>
        <begin position="166"/>
        <end position="202"/>
    </location>
</feature>
<keyword evidence="6" id="KW-0175">Coiled coil</keyword>
<dbReference type="HOGENOM" id="CLU_086710_1_0_1"/>
<keyword evidence="3 5" id="KW-0819">tRNA processing</keyword>
<evidence type="ECO:0000256" key="4">
    <source>
        <dbReference type="ARBA" id="ARBA00023242"/>
    </source>
</evidence>
<dbReference type="GO" id="GO:0030681">
    <property type="term" value="C:multimeric ribonuclease P complex"/>
    <property type="evidence" value="ECO:0007669"/>
    <property type="project" value="TreeGrafter"/>
</dbReference>
<dbReference type="EC" id="3.1.26.5" evidence="5"/>
<comment type="subcellular location">
    <subcellularLocation>
        <location evidence="1">Nucleus</location>
    </subcellularLocation>
</comment>
<dbReference type="EMBL" id="KN846951">
    <property type="protein sequence ID" value="KIV87650.1"/>
    <property type="molecule type" value="Genomic_DNA"/>
</dbReference>
<organism evidence="8 9">
    <name type="scientific">Exophiala sideris</name>
    <dbReference type="NCBI Taxonomy" id="1016849"/>
    <lineage>
        <taxon>Eukaryota</taxon>
        <taxon>Fungi</taxon>
        <taxon>Dikarya</taxon>
        <taxon>Ascomycota</taxon>
        <taxon>Pezizomycotina</taxon>
        <taxon>Eurotiomycetes</taxon>
        <taxon>Chaetothyriomycetidae</taxon>
        <taxon>Chaetothyriales</taxon>
        <taxon>Herpotrichiellaceae</taxon>
        <taxon>Exophiala</taxon>
    </lineage>
</organism>
<evidence type="ECO:0000256" key="6">
    <source>
        <dbReference type="SAM" id="Coils"/>
    </source>
</evidence>
<evidence type="ECO:0000256" key="2">
    <source>
        <dbReference type="ARBA" id="ARBA00010800"/>
    </source>
</evidence>
<feature type="compositionally biased region" description="Acidic residues" evidence="7">
    <location>
        <begin position="186"/>
        <end position="202"/>
    </location>
</feature>
<comment type="function">
    <text evidence="5">Component of ribonuclease P, a protein complex that generates mature tRNA molecules by cleaving their 5'-ends.</text>
</comment>
<reference evidence="8 9" key="1">
    <citation type="submission" date="2015-01" db="EMBL/GenBank/DDBJ databases">
        <title>The Genome Sequence of Exophiala sideris CBS121828.</title>
        <authorList>
            <consortium name="The Broad Institute Genomics Platform"/>
            <person name="Cuomo C."/>
            <person name="de Hoog S."/>
            <person name="Gorbushina A."/>
            <person name="Stielow B."/>
            <person name="Teixiera M."/>
            <person name="Abouelleil A."/>
            <person name="Chapman S.B."/>
            <person name="Priest M."/>
            <person name="Young S.K."/>
            <person name="Wortman J."/>
            <person name="Nusbaum C."/>
            <person name="Birren B."/>
        </authorList>
    </citation>
    <scope>NUCLEOTIDE SEQUENCE [LARGE SCALE GENOMIC DNA]</scope>
    <source>
        <strain evidence="8 9">CBS 121828</strain>
    </source>
</reference>
<dbReference type="InterPro" id="IPR038085">
    <property type="entry name" value="Rnp2-like_sf"/>
</dbReference>
<protein>
    <recommendedName>
        <fullName evidence="5">Ribonuclease P/MRP protein subunit POP5</fullName>
        <ecNumber evidence="5">3.1.26.5</ecNumber>
    </recommendedName>
</protein>
<dbReference type="AlphaFoldDB" id="A0A0D1WFV2"/>
<evidence type="ECO:0000256" key="7">
    <source>
        <dbReference type="SAM" id="MobiDB-lite"/>
    </source>
</evidence>
<dbReference type="Gene3D" id="3.30.70.3250">
    <property type="entry name" value="Ribonuclease P, Pop5 subunit"/>
    <property type="match status" value="1"/>
</dbReference>
<dbReference type="GO" id="GO:0005730">
    <property type="term" value="C:nucleolus"/>
    <property type="evidence" value="ECO:0007669"/>
    <property type="project" value="TreeGrafter"/>
</dbReference>
<keyword evidence="4" id="KW-0539">Nucleus</keyword>
<name>A0A0D1WFV2_9EURO</name>
<dbReference type="Pfam" id="PF01900">
    <property type="entry name" value="RNase_P_Rpp14"/>
    <property type="match status" value="1"/>
</dbReference>
<evidence type="ECO:0000256" key="3">
    <source>
        <dbReference type="ARBA" id="ARBA00022694"/>
    </source>
</evidence>
<proteinExistence type="inferred from homology"/>
<accession>A0A0D1WFV2</accession>
<dbReference type="GO" id="GO:0000172">
    <property type="term" value="C:ribonuclease MRP complex"/>
    <property type="evidence" value="ECO:0007669"/>
    <property type="project" value="TreeGrafter"/>
</dbReference>
<sequence length="202" mass="22715">MVRIKHRYLLFNILYPNPPQPTTQPSTQPPSYVLFSRPSPNHLTSQLLISTIRSNIQSIFGDYGVSVTQSGMRIVYFSPGTSTVILRVPRAHFRLVWASLTFMDTLPGASRGDAPVRCVVRVVRVSGTIRKSEEEVLRRARREIVRAKREGRDADDDQDVLESLVGESKAKARATGNTLRTQGEVLDMEDLDEDDIMDDISD</sequence>
<dbReference type="PANTHER" id="PTHR15441">
    <property type="entry name" value="RIBONUCLEASE P PROTEIN SUBUNIT P14"/>
    <property type="match status" value="1"/>
</dbReference>
<dbReference type="Proteomes" id="UP000053599">
    <property type="component" value="Unassembled WGS sequence"/>
</dbReference>
<dbReference type="GO" id="GO:0033204">
    <property type="term" value="F:ribonuclease P RNA binding"/>
    <property type="evidence" value="ECO:0007669"/>
    <property type="project" value="InterPro"/>
</dbReference>
<evidence type="ECO:0000313" key="8">
    <source>
        <dbReference type="EMBL" id="KIV87650.1"/>
    </source>
</evidence>
<dbReference type="SUPFAM" id="SSF160350">
    <property type="entry name" value="Rnp2-like"/>
    <property type="match status" value="1"/>
</dbReference>
<dbReference type="OrthoDB" id="24745at2759"/>